<name>A0A0W0EVJ8_MONRR</name>
<gene>
    <name evidence="1" type="ORF">WG66_19299</name>
</gene>
<accession>A0A0W0EVJ8</accession>
<sequence length="91" mass="10273">MKAIEKSDEDDVRITLNYEWELYLRTSCNAKPEQKALKQIAEPMDLNGEEFMPTTVTPTGFLVPDLVHEVFVHEFLNLLPICGSSVESSAT</sequence>
<dbReference type="AlphaFoldDB" id="A0A0W0EVJ8"/>
<proteinExistence type="predicted"/>
<organism evidence="1 2">
    <name type="scientific">Moniliophthora roreri</name>
    <name type="common">Frosty pod rot fungus</name>
    <name type="synonym">Monilia roreri</name>
    <dbReference type="NCBI Taxonomy" id="221103"/>
    <lineage>
        <taxon>Eukaryota</taxon>
        <taxon>Fungi</taxon>
        <taxon>Dikarya</taxon>
        <taxon>Basidiomycota</taxon>
        <taxon>Agaricomycotina</taxon>
        <taxon>Agaricomycetes</taxon>
        <taxon>Agaricomycetidae</taxon>
        <taxon>Agaricales</taxon>
        <taxon>Marasmiineae</taxon>
        <taxon>Marasmiaceae</taxon>
        <taxon>Moniliophthora</taxon>
    </lineage>
</organism>
<evidence type="ECO:0000313" key="2">
    <source>
        <dbReference type="Proteomes" id="UP000054988"/>
    </source>
</evidence>
<protein>
    <submittedName>
        <fullName evidence="1">Uncharacterized protein</fullName>
    </submittedName>
</protein>
<dbReference type="Proteomes" id="UP000054988">
    <property type="component" value="Unassembled WGS sequence"/>
</dbReference>
<dbReference type="EMBL" id="LATX01002503">
    <property type="protein sequence ID" value="KTB28096.1"/>
    <property type="molecule type" value="Genomic_DNA"/>
</dbReference>
<evidence type="ECO:0000313" key="1">
    <source>
        <dbReference type="EMBL" id="KTB28096.1"/>
    </source>
</evidence>
<comment type="caution">
    <text evidence="1">The sequence shown here is derived from an EMBL/GenBank/DDBJ whole genome shotgun (WGS) entry which is preliminary data.</text>
</comment>
<reference evidence="1 2" key="1">
    <citation type="submission" date="2015-12" db="EMBL/GenBank/DDBJ databases">
        <title>Draft genome sequence of Moniliophthora roreri, the causal agent of frosty pod rot of cacao.</title>
        <authorList>
            <person name="Aime M.C."/>
            <person name="Diaz-Valderrama J.R."/>
            <person name="Kijpornyongpan T."/>
            <person name="Phillips-Mora W."/>
        </authorList>
    </citation>
    <scope>NUCLEOTIDE SEQUENCE [LARGE SCALE GENOMIC DNA]</scope>
    <source>
        <strain evidence="1 2">MCA 2952</strain>
    </source>
</reference>